<accession>A0A0P1ABB6</accession>
<dbReference type="AlphaFoldDB" id="A0A0P1ABB6"/>
<dbReference type="GeneID" id="36400876"/>
<evidence type="ECO:0000313" key="2">
    <source>
        <dbReference type="Proteomes" id="UP000054928"/>
    </source>
</evidence>
<dbReference type="RefSeq" id="XP_024574135.1">
    <property type="nucleotide sequence ID" value="XM_024723127.1"/>
</dbReference>
<protein>
    <submittedName>
        <fullName evidence="1">Uncharacterized protein</fullName>
    </submittedName>
</protein>
<dbReference type="EMBL" id="CCYD01000290">
    <property type="protein sequence ID" value="CEG37766.1"/>
    <property type="molecule type" value="Genomic_DNA"/>
</dbReference>
<name>A0A0P1ABB6_PLAHL</name>
<evidence type="ECO:0000313" key="1">
    <source>
        <dbReference type="EMBL" id="CEG37766.1"/>
    </source>
</evidence>
<keyword evidence="2" id="KW-1185">Reference proteome</keyword>
<sequence>MAKFSFYVYGACNVHHLIQGQRDTMKLSCCQLEPIEYCTGREEELLTFEEPYRARQLFLW</sequence>
<proteinExistence type="predicted"/>
<reference evidence="2" key="1">
    <citation type="submission" date="2014-09" db="EMBL/GenBank/DDBJ databases">
        <authorList>
            <person name="Sharma Rahul"/>
            <person name="Thines Marco"/>
        </authorList>
    </citation>
    <scope>NUCLEOTIDE SEQUENCE [LARGE SCALE GENOMIC DNA]</scope>
</reference>
<organism evidence="1 2">
    <name type="scientific">Plasmopara halstedii</name>
    <name type="common">Downy mildew of sunflower</name>
    <dbReference type="NCBI Taxonomy" id="4781"/>
    <lineage>
        <taxon>Eukaryota</taxon>
        <taxon>Sar</taxon>
        <taxon>Stramenopiles</taxon>
        <taxon>Oomycota</taxon>
        <taxon>Peronosporomycetes</taxon>
        <taxon>Peronosporales</taxon>
        <taxon>Peronosporaceae</taxon>
        <taxon>Plasmopara</taxon>
    </lineage>
</organism>
<dbReference type="Proteomes" id="UP000054928">
    <property type="component" value="Unassembled WGS sequence"/>
</dbReference>